<comment type="caution">
    <text evidence="1">The sequence shown here is derived from an EMBL/GenBank/DDBJ whole genome shotgun (WGS) entry which is preliminary data.</text>
</comment>
<dbReference type="EMBL" id="ACIN03000006">
    <property type="protein sequence ID" value="ESK65685.1"/>
    <property type="molecule type" value="Genomic_DNA"/>
</dbReference>
<keyword evidence="2" id="KW-1185">Reference proteome</keyword>
<proteinExistence type="predicted"/>
<sequence length="49" mass="6001">MSFRIPKIKKLNRTISRISNKKKLLSPNKEDMERYVVILFKDYNFKQIK</sequence>
<name>W1Q3C2_ABIDE</name>
<gene>
    <name evidence="1" type="ORF">GCWU000182_000960</name>
</gene>
<accession>W1Q3C2</accession>
<evidence type="ECO:0000313" key="2">
    <source>
        <dbReference type="Proteomes" id="UP000019050"/>
    </source>
</evidence>
<reference evidence="1" key="1">
    <citation type="submission" date="2013-06" db="EMBL/GenBank/DDBJ databases">
        <authorList>
            <person name="Weinstock G."/>
            <person name="Sodergren E."/>
            <person name="Clifton S."/>
            <person name="Fulton L."/>
            <person name="Fulton B."/>
            <person name="Courtney L."/>
            <person name="Fronick C."/>
            <person name="Harrison M."/>
            <person name="Strong C."/>
            <person name="Farmer C."/>
            <person name="Delahaunty K."/>
            <person name="Markovic C."/>
            <person name="Hall O."/>
            <person name="Minx P."/>
            <person name="Tomlinson C."/>
            <person name="Mitreva M."/>
            <person name="Nelson J."/>
            <person name="Hou S."/>
            <person name="Wollam A."/>
            <person name="Pepin K.H."/>
            <person name="Johnson M."/>
            <person name="Bhonagiri V."/>
            <person name="Nash W.E."/>
            <person name="Warren W."/>
            <person name="Chinwalla A."/>
            <person name="Mardis E.R."/>
            <person name="Wilson R.K."/>
        </authorList>
    </citation>
    <scope>NUCLEOTIDE SEQUENCE [LARGE SCALE GENOMIC DNA]</scope>
    <source>
        <strain evidence="1">ATCC 49176</strain>
    </source>
</reference>
<organism evidence="1 2">
    <name type="scientific">Abiotrophia defectiva ATCC 49176</name>
    <dbReference type="NCBI Taxonomy" id="592010"/>
    <lineage>
        <taxon>Bacteria</taxon>
        <taxon>Bacillati</taxon>
        <taxon>Bacillota</taxon>
        <taxon>Bacilli</taxon>
        <taxon>Lactobacillales</taxon>
        <taxon>Aerococcaceae</taxon>
        <taxon>Abiotrophia</taxon>
    </lineage>
</organism>
<evidence type="ECO:0000313" key="1">
    <source>
        <dbReference type="EMBL" id="ESK65685.1"/>
    </source>
</evidence>
<dbReference type="Proteomes" id="UP000019050">
    <property type="component" value="Unassembled WGS sequence"/>
</dbReference>
<protein>
    <submittedName>
        <fullName evidence="1">Uncharacterized protein</fullName>
    </submittedName>
</protein>
<dbReference type="AlphaFoldDB" id="W1Q3C2"/>
<dbReference type="HOGENOM" id="CLU_3131057_0_0_9"/>